<reference evidence="4" key="1">
    <citation type="submission" date="2022-03" db="EMBL/GenBank/DDBJ databases">
        <authorList>
            <person name="Santos J.D.N."/>
            <person name="Kallscheuer N."/>
            <person name="Jogler C."/>
            <person name="Lage O.M."/>
        </authorList>
    </citation>
    <scope>NUCLEOTIDE SEQUENCE</scope>
    <source>
        <strain evidence="4">M600PL45_2</strain>
    </source>
</reference>
<dbReference type="SUPFAM" id="SSF54373">
    <property type="entry name" value="FAD-linked reductases, C-terminal domain"/>
    <property type="match status" value="1"/>
</dbReference>
<dbReference type="PROSITE" id="PS00624">
    <property type="entry name" value="GMC_OXRED_2"/>
    <property type="match status" value="1"/>
</dbReference>
<comment type="caution">
    <text evidence="4">The sequence shown here is derived from an EMBL/GenBank/DDBJ whole genome shotgun (WGS) entry which is preliminary data.</text>
</comment>
<feature type="compositionally biased region" description="Gly residues" evidence="2">
    <location>
        <begin position="8"/>
        <end position="44"/>
    </location>
</feature>
<dbReference type="Proteomes" id="UP001166784">
    <property type="component" value="Unassembled WGS sequence"/>
</dbReference>
<gene>
    <name evidence="4" type="ORF">MMA15_12440</name>
</gene>
<dbReference type="InterPro" id="IPR007867">
    <property type="entry name" value="GMC_OxRtase_C"/>
</dbReference>
<protein>
    <submittedName>
        <fullName evidence="4">GMC family oxidoreductase N-terminal domain-containing protein</fullName>
    </submittedName>
</protein>
<dbReference type="InterPro" id="IPR000172">
    <property type="entry name" value="GMC_OxRdtase_N"/>
</dbReference>
<dbReference type="InterPro" id="IPR012132">
    <property type="entry name" value="GMC_OxRdtase"/>
</dbReference>
<dbReference type="PIRSF" id="PIRSF000137">
    <property type="entry name" value="Alcohol_oxidase"/>
    <property type="match status" value="1"/>
</dbReference>
<dbReference type="InterPro" id="IPR036188">
    <property type="entry name" value="FAD/NAD-bd_sf"/>
</dbReference>
<dbReference type="Pfam" id="PF05199">
    <property type="entry name" value="GMC_oxred_C"/>
    <property type="match status" value="1"/>
</dbReference>
<dbReference type="EMBL" id="JAKWJU010000002">
    <property type="protein sequence ID" value="MCH6161179.1"/>
    <property type="molecule type" value="Genomic_DNA"/>
</dbReference>
<evidence type="ECO:0000256" key="2">
    <source>
        <dbReference type="SAM" id="MobiDB-lite"/>
    </source>
</evidence>
<dbReference type="Pfam" id="PF00732">
    <property type="entry name" value="GMC_oxred_N"/>
    <property type="match status" value="1"/>
</dbReference>
<proteinExistence type="inferred from homology"/>
<dbReference type="SUPFAM" id="SSF51905">
    <property type="entry name" value="FAD/NAD(P)-binding domain"/>
    <property type="match status" value="1"/>
</dbReference>
<feature type="domain" description="Glucose-methanol-choline oxidoreductase N-terminal" evidence="3">
    <location>
        <begin position="294"/>
        <end position="308"/>
    </location>
</feature>
<comment type="similarity">
    <text evidence="1">Belongs to the GMC oxidoreductase family.</text>
</comment>
<organism evidence="4 5">
    <name type="scientific">Streptomyces marispadix</name>
    <dbReference type="NCBI Taxonomy" id="2922868"/>
    <lineage>
        <taxon>Bacteria</taxon>
        <taxon>Bacillati</taxon>
        <taxon>Actinomycetota</taxon>
        <taxon>Actinomycetes</taxon>
        <taxon>Kitasatosporales</taxon>
        <taxon>Streptomycetaceae</taxon>
        <taxon>Streptomyces</taxon>
    </lineage>
</organism>
<feature type="region of interest" description="Disordered" evidence="2">
    <location>
        <begin position="551"/>
        <end position="585"/>
    </location>
</feature>
<evidence type="ECO:0000313" key="4">
    <source>
        <dbReference type="EMBL" id="MCH6161179.1"/>
    </source>
</evidence>
<reference evidence="4" key="2">
    <citation type="journal article" date="2023" name="Int. J. Syst. Evol. Microbiol.">
        <title>Streptomyces marispadix sp. nov., isolated from marine beach sediment of the Northern Coast of Portugal.</title>
        <authorList>
            <person name="dos Santos J.D.N."/>
            <person name="Vitorino I.R."/>
            <person name="Kallscheuer N."/>
            <person name="Srivastava A."/>
            <person name="Krautwurst S."/>
            <person name="Marz M."/>
            <person name="Jogler C."/>
            <person name="Lobo Da Cunha A."/>
            <person name="Catita J."/>
            <person name="Goncalves H."/>
            <person name="Gonzalez I."/>
            <person name="Reyes F."/>
            <person name="Lage O.M."/>
        </authorList>
    </citation>
    <scope>NUCLEOTIDE SEQUENCE</scope>
    <source>
        <strain evidence="4">M600PL45_2</strain>
    </source>
</reference>
<evidence type="ECO:0000313" key="5">
    <source>
        <dbReference type="Proteomes" id="UP001166784"/>
    </source>
</evidence>
<dbReference type="Gene3D" id="3.50.50.60">
    <property type="entry name" value="FAD/NAD(P)-binding domain"/>
    <property type="match status" value="1"/>
</dbReference>
<evidence type="ECO:0000259" key="3">
    <source>
        <dbReference type="PROSITE" id="PS00624"/>
    </source>
</evidence>
<dbReference type="RefSeq" id="WP_241059387.1">
    <property type="nucleotide sequence ID" value="NZ_JAKWJU010000002.1"/>
</dbReference>
<feature type="region of interest" description="Disordered" evidence="2">
    <location>
        <begin position="1"/>
        <end position="44"/>
    </location>
</feature>
<sequence length="585" mass="62962">MTDTSGNGRSGHGTGSGHGVSHGNGSGHGATGHRAGGVGASGDGSGGVREEAYDYVVVGGGTAGCVLAARLSEDPACRVCVIEGGPSDVGDEDVLKLRNWANLLDTGYDYAYPIVEQPRGNSHIVHSRARVLGGCSSHNTLISFLPFPHDLDEWVRLGAEGWDAGTLLPYRRRLLNTIRPVAEQDRNPVAHDFVNAAVNALDVPVVDDFNERPFTEGAGFFSLAYHPASGTRSSASVAYVHPVMDRPNLTLKLESWAYRLLRDGAGRLTRVRVRYADGAEGTVRAERELLLCAGAVDTPRLLMLSGIGPADALRRAGVEVLNDLPGVGENLLDHPESVIVWETPCPLPPNSAMDSDAGLFLRRDAREPGPDLMFHFYQVPFTVNTERLGLPSPQYGVCMTPNVPKSRSRGRIWLHSADPADRPALDFRYFSDPEGYDERTIVDGLRIAREVAATGPLREWLLRETAPGPDAVTDEQLSEYGRRAAHTVYHPAGTCRMGGEDDEGAVLDPLLRVRGEEGVRVVDASVFPSMPTVNPMVTVLLVAERAADLIRGRTGPAPPRGYESDVPGHTPGRHTPGLMPGEEQR</sequence>
<evidence type="ECO:0000256" key="1">
    <source>
        <dbReference type="ARBA" id="ARBA00010790"/>
    </source>
</evidence>
<dbReference type="Gene3D" id="3.30.410.40">
    <property type="match status" value="1"/>
</dbReference>
<dbReference type="PANTHER" id="PTHR11552">
    <property type="entry name" value="GLUCOSE-METHANOL-CHOLINE GMC OXIDOREDUCTASE"/>
    <property type="match status" value="1"/>
</dbReference>
<accession>A0ABS9SY30</accession>
<name>A0ABS9SY30_9ACTN</name>
<keyword evidence="5" id="KW-1185">Reference proteome</keyword>
<dbReference type="PANTHER" id="PTHR11552:SF152">
    <property type="entry name" value="OXIDASE (CODA), PUTATIVE (AFU_ORTHOLOGUE AFUA_8G04090)-RELATED"/>
    <property type="match status" value="1"/>
</dbReference>